<name>A0ABR2S5Q6_9ROSI</name>
<protein>
    <submittedName>
        <fullName evidence="1">Uncharacterized protein</fullName>
    </submittedName>
</protein>
<accession>A0ABR2S5Q6</accession>
<comment type="caution">
    <text evidence="1">The sequence shown here is derived from an EMBL/GenBank/DDBJ whole genome shotgun (WGS) entry which is preliminary data.</text>
</comment>
<dbReference type="Proteomes" id="UP001396334">
    <property type="component" value="Unassembled WGS sequence"/>
</dbReference>
<proteinExistence type="predicted"/>
<organism evidence="1 2">
    <name type="scientific">Hibiscus sabdariffa</name>
    <name type="common">roselle</name>
    <dbReference type="NCBI Taxonomy" id="183260"/>
    <lineage>
        <taxon>Eukaryota</taxon>
        <taxon>Viridiplantae</taxon>
        <taxon>Streptophyta</taxon>
        <taxon>Embryophyta</taxon>
        <taxon>Tracheophyta</taxon>
        <taxon>Spermatophyta</taxon>
        <taxon>Magnoliopsida</taxon>
        <taxon>eudicotyledons</taxon>
        <taxon>Gunneridae</taxon>
        <taxon>Pentapetalae</taxon>
        <taxon>rosids</taxon>
        <taxon>malvids</taxon>
        <taxon>Malvales</taxon>
        <taxon>Malvaceae</taxon>
        <taxon>Malvoideae</taxon>
        <taxon>Hibiscus</taxon>
    </lineage>
</organism>
<reference evidence="1 2" key="1">
    <citation type="journal article" date="2024" name="G3 (Bethesda)">
        <title>Genome assembly of Hibiscus sabdariffa L. provides insights into metabolisms of medicinal natural products.</title>
        <authorList>
            <person name="Kim T."/>
        </authorList>
    </citation>
    <scope>NUCLEOTIDE SEQUENCE [LARGE SCALE GENOMIC DNA]</scope>
    <source>
        <strain evidence="1">TK-2024</strain>
        <tissue evidence="1">Old leaves</tissue>
    </source>
</reference>
<dbReference type="EMBL" id="JBBPBN010000016">
    <property type="protein sequence ID" value="KAK9020568.1"/>
    <property type="molecule type" value="Genomic_DNA"/>
</dbReference>
<evidence type="ECO:0000313" key="2">
    <source>
        <dbReference type="Proteomes" id="UP001396334"/>
    </source>
</evidence>
<sequence>MIYPWSIVVNNWLFKTTVSKDDHSFFATNFDDAKLFLMVKDLCVDGAFWEFNLTRMIKWLKKGPINEVTVERMAMSKDAPTPKVVTKSKAGKGEAKVKIVDDDLPQDYEIWLKMKVPGTKLDYPNSKIMC</sequence>
<gene>
    <name evidence="1" type="ORF">V6N11_010588</name>
</gene>
<evidence type="ECO:0000313" key="1">
    <source>
        <dbReference type="EMBL" id="KAK9020568.1"/>
    </source>
</evidence>
<keyword evidence="2" id="KW-1185">Reference proteome</keyword>